<dbReference type="InterPro" id="IPR023042">
    <property type="entry name" value="Peptidase_M17_leu_NH2_pept"/>
</dbReference>
<comment type="function">
    <text evidence="8">Presumably involved in the processing and regular turnover of intracellular proteins. Catalyzes the removal of unsubstituted N-terminal amino acids from various peptides.</text>
</comment>
<dbReference type="Gene3D" id="3.40.630.10">
    <property type="entry name" value="Zn peptidases"/>
    <property type="match status" value="1"/>
</dbReference>
<dbReference type="GO" id="GO:0070006">
    <property type="term" value="F:metalloaminopeptidase activity"/>
    <property type="evidence" value="ECO:0007669"/>
    <property type="project" value="InterPro"/>
</dbReference>
<dbReference type="GO" id="GO:0030145">
    <property type="term" value="F:manganese ion binding"/>
    <property type="evidence" value="ECO:0007669"/>
    <property type="project" value="UniProtKB-UniRule"/>
</dbReference>
<comment type="subcellular location">
    <subcellularLocation>
        <location evidence="8">Cytoplasm</location>
    </subcellularLocation>
</comment>
<feature type="active site" evidence="8">
    <location>
        <position position="280"/>
    </location>
</feature>
<comment type="catalytic activity">
    <reaction evidence="1 8">
        <text>Release of an N-terminal amino acid, Xaa-|-Yaa-, in which Xaa is preferably Leu, but may be other amino acids including Pro although not Arg or Lys, and Yaa may be Pro. Amino acid amides and methyl esters are also readily hydrolyzed, but rates on arylamides are exceedingly low.</text>
        <dbReference type="EC" id="3.4.11.1"/>
    </reaction>
</comment>
<dbReference type="Proteomes" id="UP000011932">
    <property type="component" value="Chromosome"/>
</dbReference>
<dbReference type="Pfam" id="PF02789">
    <property type="entry name" value="Peptidase_M17_N"/>
    <property type="match status" value="1"/>
</dbReference>
<sequence>MTHFSFTTQAGQTDHASDIVIVPVYDKRAPGVATMIAPQTMGAAIKHALTTDTQFMGKTGQILTVPAPADSAFKKMILVGMGAAQGMDSLRAETIGGKIYASVAATGMTSVTILANDFSGNDAHLAADLAHGFVLKSYAFDKYKSKAPKTPDYTIRIALPNPDAAREKFAHLAPVAAGAFLARDLANEPPNVMTPGHMAARVSAALAPLGISVETILEDGMKALGMGSFLSVGQGSSHLDQDRRQRMLVMRYNGTGDPKSKPLALVGKGLTFDTGGLSLKSNMSTMKFDMGGAAAVAGAMAALAGRKAPVDVVAILGLARNDIGPDANCVDDIITAMNGKTIDVQNTDAEGRLVLADCLTYVQRRFKPHTVIDLATLTGACKAALGSTMCGVFSNDETLSKRIRTSGAKVDERGWPMPLGPEFSAAIRGTYSDLVNIGNGGPGASTAAAFLQEFIEGKTKWAHLDIAGVANGVFGHPTLPDKIGTGFGVRLLNQLIMDHFEKKPKAPKTDAAPAPKA</sequence>
<dbReference type="HAMAP" id="MF_00181">
    <property type="entry name" value="Cytosol_peptidase_M17"/>
    <property type="match status" value="1"/>
</dbReference>
<feature type="binding site" evidence="8">
    <location>
        <position position="350"/>
    </location>
    <ligand>
        <name>Mn(2+)</name>
        <dbReference type="ChEBI" id="CHEBI:29035"/>
        <label>2</label>
    </ligand>
</feature>
<evidence type="ECO:0000256" key="7">
    <source>
        <dbReference type="ARBA" id="ARBA00023211"/>
    </source>
</evidence>
<evidence type="ECO:0000313" key="11">
    <source>
        <dbReference type="Proteomes" id="UP000011932"/>
    </source>
</evidence>
<dbReference type="OrthoDB" id="9809354at2"/>
<dbReference type="EMBL" id="CP003538">
    <property type="protein sequence ID" value="AGH97020.1"/>
    <property type="molecule type" value="Genomic_DNA"/>
</dbReference>
<dbReference type="RefSeq" id="WP_015466582.1">
    <property type="nucleotide sequence ID" value="NC_020812.1"/>
</dbReference>
<dbReference type="HOGENOM" id="CLU_013734_6_0_5"/>
<dbReference type="InterPro" id="IPR000819">
    <property type="entry name" value="Peptidase_M17_C"/>
</dbReference>
<keyword evidence="7 8" id="KW-0464">Manganese</keyword>
<comment type="similarity">
    <text evidence="3 8">Belongs to the peptidase M17 family.</text>
</comment>
<dbReference type="PATRIC" id="fig|349215.9.peg.183"/>
<dbReference type="PROSITE" id="PS00631">
    <property type="entry name" value="CYTOSOL_AP"/>
    <property type="match status" value="1"/>
</dbReference>
<gene>
    <name evidence="8" type="primary">pepA</name>
    <name evidence="10" type="ORF">A11S_184</name>
</gene>
<dbReference type="NCBIfam" id="NF002077">
    <property type="entry name" value="PRK00913.2-4"/>
    <property type="match status" value="1"/>
</dbReference>
<feature type="binding site" evidence="8">
    <location>
        <position position="273"/>
    </location>
    <ligand>
        <name>Mn(2+)</name>
        <dbReference type="ChEBI" id="CHEBI:29035"/>
        <label>2</label>
    </ligand>
</feature>
<evidence type="ECO:0000313" key="10">
    <source>
        <dbReference type="EMBL" id="AGH97020.1"/>
    </source>
</evidence>
<keyword evidence="6 8" id="KW-0378">Hydrolase</keyword>
<feature type="binding site" evidence="8">
    <location>
        <position position="289"/>
    </location>
    <ligand>
        <name>Mn(2+)</name>
        <dbReference type="ChEBI" id="CHEBI:29035"/>
        <label>2</label>
    </ligand>
</feature>
<feature type="binding site" evidence="8">
    <location>
        <position position="350"/>
    </location>
    <ligand>
        <name>Mn(2+)</name>
        <dbReference type="ChEBI" id="CHEBI:29035"/>
        <label>1</label>
    </ligand>
</feature>
<reference evidence="10 11" key="1">
    <citation type="journal article" date="2013" name="ISME J.">
        <title>By their genes ye shall know them: genomic signatures of predatory bacteria.</title>
        <authorList>
            <person name="Pasternak Z."/>
            <person name="Pietrokovski S."/>
            <person name="Rotem O."/>
            <person name="Gophna U."/>
            <person name="Lurie-Weinberger M.N."/>
            <person name="Jurkevitch E."/>
        </authorList>
    </citation>
    <scope>NUCLEOTIDE SEQUENCE [LARGE SCALE GENOMIC DNA]</scope>
    <source>
        <strain evidence="10">EPB</strain>
    </source>
</reference>
<dbReference type="SUPFAM" id="SSF53187">
    <property type="entry name" value="Zn-dependent exopeptidases"/>
    <property type="match status" value="1"/>
</dbReference>
<proteinExistence type="inferred from homology"/>
<feature type="domain" description="Cytosol aminopeptidase" evidence="9">
    <location>
        <begin position="346"/>
        <end position="353"/>
    </location>
</feature>
<dbReference type="PANTHER" id="PTHR11963">
    <property type="entry name" value="LEUCINE AMINOPEPTIDASE-RELATED"/>
    <property type="match status" value="1"/>
</dbReference>
<evidence type="ECO:0000256" key="3">
    <source>
        <dbReference type="ARBA" id="ARBA00009528"/>
    </source>
</evidence>
<dbReference type="Pfam" id="PF00883">
    <property type="entry name" value="Peptidase_M17"/>
    <property type="match status" value="1"/>
</dbReference>
<protein>
    <recommendedName>
        <fullName evidence="8">Probable cytosol aminopeptidase</fullName>
        <ecNumber evidence="8">3.4.11.1</ecNumber>
    </recommendedName>
    <alternativeName>
        <fullName evidence="8">Leucine aminopeptidase</fullName>
        <shortName evidence="8">LAP</shortName>
        <ecNumber evidence="8">3.4.11.10</ecNumber>
    </alternativeName>
    <alternativeName>
        <fullName evidence="8">Leucyl aminopeptidase</fullName>
    </alternativeName>
</protein>
<keyword evidence="8" id="KW-0479">Metal-binding</keyword>
<evidence type="ECO:0000256" key="8">
    <source>
        <dbReference type="HAMAP-Rule" id="MF_00181"/>
    </source>
</evidence>
<dbReference type="EC" id="3.4.11.1" evidence="8"/>
<dbReference type="STRING" id="349215.A11S_184"/>
<feature type="binding site" evidence="8">
    <location>
        <position position="348"/>
    </location>
    <ligand>
        <name>Mn(2+)</name>
        <dbReference type="ChEBI" id="CHEBI:29035"/>
        <label>1</label>
    </ligand>
</feature>
<dbReference type="AlphaFoldDB" id="M4VEX4"/>
<feature type="active site" evidence="8">
    <location>
        <position position="352"/>
    </location>
</feature>
<dbReference type="GO" id="GO:0005737">
    <property type="term" value="C:cytoplasm"/>
    <property type="evidence" value="ECO:0007669"/>
    <property type="project" value="UniProtKB-SubCell"/>
</dbReference>
<dbReference type="InterPro" id="IPR008283">
    <property type="entry name" value="Peptidase_M17_N"/>
</dbReference>
<dbReference type="InterPro" id="IPR011356">
    <property type="entry name" value="Leucine_aapep/pepB"/>
</dbReference>
<dbReference type="PANTHER" id="PTHR11963:SF23">
    <property type="entry name" value="CYTOSOL AMINOPEPTIDASE"/>
    <property type="match status" value="1"/>
</dbReference>
<keyword evidence="5 8" id="KW-0645">Protease</keyword>
<dbReference type="InterPro" id="IPR043472">
    <property type="entry name" value="Macro_dom-like"/>
</dbReference>
<dbReference type="PRINTS" id="PR00481">
    <property type="entry name" value="LAMNOPPTDASE"/>
</dbReference>
<feature type="binding site" evidence="8">
    <location>
        <position position="273"/>
    </location>
    <ligand>
        <name>Mn(2+)</name>
        <dbReference type="ChEBI" id="CHEBI:29035"/>
        <label>1</label>
    </ligand>
</feature>
<evidence type="ECO:0000259" key="9">
    <source>
        <dbReference type="PROSITE" id="PS00631"/>
    </source>
</evidence>
<evidence type="ECO:0000256" key="4">
    <source>
        <dbReference type="ARBA" id="ARBA00022438"/>
    </source>
</evidence>
<name>M4VEX4_9BACT</name>
<keyword evidence="4 8" id="KW-0031">Aminopeptidase</keyword>
<organism evidence="10 11">
    <name type="scientific">Micavibrio aeruginosavorus EPB</name>
    <dbReference type="NCBI Taxonomy" id="349215"/>
    <lineage>
        <taxon>Bacteria</taxon>
        <taxon>Pseudomonadati</taxon>
        <taxon>Bdellovibrionota</taxon>
        <taxon>Bdellovibrionia</taxon>
        <taxon>Bdellovibrionales</taxon>
        <taxon>Pseudobdellovibrionaceae</taxon>
        <taxon>Micavibrio</taxon>
    </lineage>
</organism>
<accession>M4VEX4</accession>
<dbReference type="GO" id="GO:0006508">
    <property type="term" value="P:proteolysis"/>
    <property type="evidence" value="ECO:0007669"/>
    <property type="project" value="UniProtKB-KW"/>
</dbReference>
<evidence type="ECO:0000256" key="6">
    <source>
        <dbReference type="ARBA" id="ARBA00022801"/>
    </source>
</evidence>
<dbReference type="SUPFAM" id="SSF52949">
    <property type="entry name" value="Macro domain-like"/>
    <property type="match status" value="1"/>
</dbReference>
<dbReference type="EC" id="3.4.11.10" evidence="8"/>
<dbReference type="Gene3D" id="3.40.220.10">
    <property type="entry name" value="Leucine Aminopeptidase, subunit E, domain 1"/>
    <property type="match status" value="1"/>
</dbReference>
<evidence type="ECO:0000256" key="1">
    <source>
        <dbReference type="ARBA" id="ARBA00000135"/>
    </source>
</evidence>
<evidence type="ECO:0000256" key="5">
    <source>
        <dbReference type="ARBA" id="ARBA00022670"/>
    </source>
</evidence>
<keyword evidence="8" id="KW-0963">Cytoplasm</keyword>
<comment type="cofactor">
    <cofactor evidence="8">
        <name>Mn(2+)</name>
        <dbReference type="ChEBI" id="CHEBI:29035"/>
    </cofactor>
    <text evidence="8">Binds 2 manganese ions per subunit.</text>
</comment>
<evidence type="ECO:0000256" key="2">
    <source>
        <dbReference type="ARBA" id="ARBA00000967"/>
    </source>
</evidence>
<comment type="catalytic activity">
    <reaction evidence="2 8">
        <text>Release of an N-terminal amino acid, preferentially leucine, but not glutamic or aspartic acids.</text>
        <dbReference type="EC" id="3.4.11.10"/>
    </reaction>
</comment>
<feature type="binding site" evidence="8">
    <location>
        <position position="268"/>
    </location>
    <ligand>
        <name>Mn(2+)</name>
        <dbReference type="ChEBI" id="CHEBI:29035"/>
        <label>2</label>
    </ligand>
</feature>
<dbReference type="CDD" id="cd00433">
    <property type="entry name" value="Peptidase_M17"/>
    <property type="match status" value="1"/>
</dbReference>
<dbReference type="KEGG" id="man:A11S_184"/>